<dbReference type="OrthoDB" id="9794183at2"/>
<evidence type="ECO:0000313" key="3">
    <source>
        <dbReference type="Proteomes" id="UP000075615"/>
    </source>
</evidence>
<name>A0A150X9X7_9BACT</name>
<dbReference type="SUPFAM" id="SSF51182">
    <property type="entry name" value="RmlC-like cupins"/>
    <property type="match status" value="1"/>
</dbReference>
<keyword evidence="3" id="KW-1185">Reference proteome</keyword>
<feature type="domain" description="Cupin type-2" evidence="1">
    <location>
        <begin position="35"/>
        <end position="101"/>
    </location>
</feature>
<dbReference type="InterPro" id="IPR011051">
    <property type="entry name" value="RmlC_Cupin_sf"/>
</dbReference>
<proteinExistence type="predicted"/>
<reference evidence="2 3" key="1">
    <citation type="submission" date="2016-01" db="EMBL/GenBank/DDBJ databases">
        <title>Genome sequencing of Roseivirga echinicomitans KMM 6058.</title>
        <authorList>
            <person name="Selvaratnam C."/>
            <person name="Thevarajoo S."/>
            <person name="Goh K.M."/>
            <person name="Ee R."/>
            <person name="Chan K.-G."/>
            <person name="Chong C.S."/>
        </authorList>
    </citation>
    <scope>NUCLEOTIDE SEQUENCE [LARGE SCALE GENOMIC DNA]</scope>
    <source>
        <strain evidence="2 3">KMM 6058</strain>
    </source>
</reference>
<protein>
    <recommendedName>
        <fullName evidence="1">Cupin type-2 domain-containing protein</fullName>
    </recommendedName>
</protein>
<dbReference type="Proteomes" id="UP000075615">
    <property type="component" value="Unassembled WGS sequence"/>
</dbReference>
<dbReference type="Pfam" id="PF07883">
    <property type="entry name" value="Cupin_2"/>
    <property type="match status" value="1"/>
</dbReference>
<comment type="caution">
    <text evidence="2">The sequence shown here is derived from an EMBL/GenBank/DDBJ whole genome shotgun (WGS) entry which is preliminary data.</text>
</comment>
<gene>
    <name evidence="2" type="ORF">AWN68_08100</name>
</gene>
<organism evidence="2 3">
    <name type="scientific">Roseivirga echinicomitans</name>
    <dbReference type="NCBI Taxonomy" id="296218"/>
    <lineage>
        <taxon>Bacteria</taxon>
        <taxon>Pseudomonadati</taxon>
        <taxon>Bacteroidota</taxon>
        <taxon>Cytophagia</taxon>
        <taxon>Cytophagales</taxon>
        <taxon>Roseivirgaceae</taxon>
        <taxon>Roseivirga</taxon>
    </lineage>
</organism>
<dbReference type="InterPro" id="IPR013096">
    <property type="entry name" value="Cupin_2"/>
</dbReference>
<dbReference type="AlphaFoldDB" id="A0A150X9X7"/>
<accession>A0A150X9X7</accession>
<dbReference type="CDD" id="cd02209">
    <property type="entry name" value="cupin_XRE_C"/>
    <property type="match status" value="1"/>
</dbReference>
<evidence type="ECO:0000259" key="1">
    <source>
        <dbReference type="Pfam" id="PF07883"/>
    </source>
</evidence>
<dbReference type="EMBL" id="LRDB01000045">
    <property type="protein sequence ID" value="KYG75496.1"/>
    <property type="molecule type" value="Genomic_DNA"/>
</dbReference>
<evidence type="ECO:0000313" key="2">
    <source>
        <dbReference type="EMBL" id="KYG75496.1"/>
    </source>
</evidence>
<dbReference type="Gene3D" id="2.60.120.10">
    <property type="entry name" value="Jelly Rolls"/>
    <property type="match status" value="1"/>
</dbReference>
<dbReference type="RefSeq" id="WP_068416950.1">
    <property type="nucleotide sequence ID" value="NZ_LRDB01000045.1"/>
</dbReference>
<sequence>MNHQFKINALEYTEGKVKGFAGSPLLELKNGAVKMVKVAAHSEYPKHVHPQKTEYAFVVEGTPEFEIDDNTYQCQPGEFYVFPTQAKHKIVNKGDGECVLLIGSINN</sequence>
<dbReference type="InterPro" id="IPR014710">
    <property type="entry name" value="RmlC-like_jellyroll"/>
</dbReference>
<dbReference type="STRING" id="296218.AWN68_08100"/>